<reference evidence="1" key="1">
    <citation type="submission" date="2023-09" db="EMBL/GenBank/DDBJ databases">
        <title>Coexistence of blaNDM-1 and blaKPC-2 in Enterobacter chuandaensis.</title>
        <authorList>
            <person name="Chen R."/>
        </authorList>
    </citation>
    <scope>NUCLEOTIDE SEQUENCE</scope>
    <source>
        <strain evidence="1">FAHZZU5885</strain>
    </source>
</reference>
<dbReference type="KEGG" id="echu:RQP59_19220"/>
<protein>
    <submittedName>
        <fullName evidence="1">Uncharacterized protein</fullName>
    </submittedName>
</protein>
<gene>
    <name evidence="1" type="ORF">RQP59_19220</name>
</gene>
<proteinExistence type="predicted"/>
<sequence length="190" mass="21357">MSLVSTEVKPLTPEEEAMIAALSNKLATSKPRPPMDEKRLTVDQIVQIKRACVMGHSAKSICAAFNVSLAYALKMKREYNPIKYQKVTLTLPEKAVLIRQMKADNLPDQMIGEMLGINVKTVETLSRVNPARYLVDQMLPYDQVLANLRAPRYVQNPVYKLGTNMTRVRKIISAGRKELRTVITSTKRAA</sequence>
<organism evidence="1">
    <name type="scientific">Enterobacter chuandaensis</name>
    <dbReference type="NCBI Taxonomy" id="2497875"/>
    <lineage>
        <taxon>Bacteria</taxon>
        <taxon>Pseudomonadati</taxon>
        <taxon>Pseudomonadota</taxon>
        <taxon>Gammaproteobacteria</taxon>
        <taxon>Enterobacterales</taxon>
        <taxon>Enterobacteriaceae</taxon>
        <taxon>Enterobacter</taxon>
        <taxon>Enterobacter cloacae complex</taxon>
    </lineage>
</organism>
<accession>A0AA96RSJ8</accession>
<evidence type="ECO:0000313" key="1">
    <source>
        <dbReference type="EMBL" id="WNS37176.1"/>
    </source>
</evidence>
<dbReference type="RefSeq" id="WP_029463837.1">
    <property type="nucleotide sequence ID" value="NZ_CP135253.1"/>
</dbReference>
<name>A0AA96RSJ8_9ENTR</name>
<dbReference type="AlphaFoldDB" id="A0AA96RSJ8"/>
<dbReference type="EMBL" id="CP135253">
    <property type="protein sequence ID" value="WNS37176.1"/>
    <property type="molecule type" value="Genomic_DNA"/>
</dbReference>